<dbReference type="GO" id="GO:0015421">
    <property type="term" value="F:ABC-type oligopeptide transporter activity"/>
    <property type="evidence" value="ECO:0007669"/>
    <property type="project" value="TreeGrafter"/>
</dbReference>
<evidence type="ECO:0000259" key="8">
    <source>
        <dbReference type="PROSITE" id="PS50893"/>
    </source>
</evidence>
<dbReference type="InterPro" id="IPR039421">
    <property type="entry name" value="Type_1_exporter"/>
</dbReference>
<dbReference type="InterPro" id="IPR036640">
    <property type="entry name" value="ABC1_TM_sf"/>
</dbReference>
<dbReference type="Proteomes" id="UP000603708">
    <property type="component" value="Unassembled WGS sequence"/>
</dbReference>
<dbReference type="PROSITE" id="PS00211">
    <property type="entry name" value="ABC_TRANSPORTER_1"/>
    <property type="match status" value="1"/>
</dbReference>
<comment type="caution">
    <text evidence="10">The sequence shown here is derived from an EMBL/GenBank/DDBJ whole genome shotgun (WGS) entry which is preliminary data.</text>
</comment>
<dbReference type="SUPFAM" id="SSF52540">
    <property type="entry name" value="P-loop containing nucleoside triphosphate hydrolases"/>
    <property type="match status" value="1"/>
</dbReference>
<dbReference type="InterPro" id="IPR027417">
    <property type="entry name" value="P-loop_NTPase"/>
</dbReference>
<dbReference type="InterPro" id="IPR003439">
    <property type="entry name" value="ABC_transporter-like_ATP-bd"/>
</dbReference>
<feature type="transmembrane region" description="Helical" evidence="7">
    <location>
        <begin position="27"/>
        <end position="47"/>
    </location>
</feature>
<name>A0A919L4W1_9ACTN</name>
<evidence type="ECO:0000256" key="6">
    <source>
        <dbReference type="ARBA" id="ARBA00023136"/>
    </source>
</evidence>
<accession>A0A919L4W1</accession>
<sequence length="595" mass="63913">MKAALLAVLDLARVSWAVDRRRLVTAVVLMMAEACALPLAAAALGVLTDRAVSGDVEGAALAGGVAAVAAIVGLTGGHFAHIFYLELGELNLLRLDRDLIDVTNGSATLGHHERPEVADRLAVLKEEFTRIPSVGMSSLLTGTSLVVAMVINGVLLGRVNPWLLLLPLAALPSVHAGRHAESLMQTRRHSAASPTRTAQHVLRLARTAAFAKELRVLGLREELTARHGRHWQEATRILRGGQVRASAWRTGGHLCFALAYAGAMLLVTRAAVAGEQPVGSIVLVVVLAMQINAQVGSAITLLQEWQRMSGTLASFRQVKKLVLGADRPPATARLPERMTHGIRVRLPHFAYPGTDRPALTDVDLLLPAGSTVAVVGENGAGKTTLVKLLCRFYDTTSGTIEVDGVDLADVDPLHWRSRISAGFQDFSRFELVARQTVGVGDLPRVDDDGAVSKALDLARASDVFARLDDGPDTPLGHSLPGGRELSGGQWQKLAIGRSMMRQDPLLLVLDEPTAALDARAEHQVFERYAENARRIGRRTGAVTVLVSHRFSTVRDADLILVVAGSRIAESGTHSELMKENGLYAELYTLQARQYS</sequence>
<evidence type="ECO:0000256" key="5">
    <source>
        <dbReference type="ARBA" id="ARBA00022989"/>
    </source>
</evidence>
<organism evidence="10 11">
    <name type="scientific">Streptomyces sulfonofaciens</name>
    <dbReference type="NCBI Taxonomy" id="68272"/>
    <lineage>
        <taxon>Bacteria</taxon>
        <taxon>Bacillati</taxon>
        <taxon>Actinomycetota</taxon>
        <taxon>Actinomycetes</taxon>
        <taxon>Kitasatosporales</taxon>
        <taxon>Streptomycetaceae</taxon>
        <taxon>Streptomyces</taxon>
    </lineage>
</organism>
<dbReference type="GO" id="GO:0005886">
    <property type="term" value="C:plasma membrane"/>
    <property type="evidence" value="ECO:0007669"/>
    <property type="project" value="UniProtKB-SubCell"/>
</dbReference>
<dbReference type="RefSeq" id="WP_229924863.1">
    <property type="nucleotide sequence ID" value="NZ_BNCD01000014.1"/>
</dbReference>
<dbReference type="GO" id="GO:0005524">
    <property type="term" value="F:ATP binding"/>
    <property type="evidence" value="ECO:0007669"/>
    <property type="project" value="UniProtKB-KW"/>
</dbReference>
<feature type="domain" description="ABC transmembrane type-1" evidence="9">
    <location>
        <begin position="24"/>
        <end position="307"/>
    </location>
</feature>
<dbReference type="PROSITE" id="PS50929">
    <property type="entry name" value="ABC_TM1F"/>
    <property type="match status" value="1"/>
</dbReference>
<dbReference type="EMBL" id="BNCD01000014">
    <property type="protein sequence ID" value="GHH83922.1"/>
    <property type="molecule type" value="Genomic_DNA"/>
</dbReference>
<feature type="transmembrane region" description="Helical" evidence="7">
    <location>
        <begin position="59"/>
        <end position="84"/>
    </location>
</feature>
<reference evidence="10" key="1">
    <citation type="journal article" date="2014" name="Int. J. Syst. Evol. Microbiol.">
        <title>Complete genome sequence of Corynebacterium casei LMG S-19264T (=DSM 44701T), isolated from a smear-ripened cheese.</title>
        <authorList>
            <consortium name="US DOE Joint Genome Institute (JGI-PGF)"/>
            <person name="Walter F."/>
            <person name="Albersmeier A."/>
            <person name="Kalinowski J."/>
            <person name="Ruckert C."/>
        </authorList>
    </citation>
    <scope>NUCLEOTIDE SEQUENCE</scope>
    <source>
        <strain evidence="10">JCM 5069</strain>
    </source>
</reference>
<evidence type="ECO:0000256" key="4">
    <source>
        <dbReference type="ARBA" id="ARBA00022840"/>
    </source>
</evidence>
<keyword evidence="2 7" id="KW-0812">Transmembrane</keyword>
<keyword evidence="6 7" id="KW-0472">Membrane</keyword>
<dbReference type="Gene3D" id="3.40.50.300">
    <property type="entry name" value="P-loop containing nucleotide triphosphate hydrolases"/>
    <property type="match status" value="1"/>
</dbReference>
<keyword evidence="3" id="KW-0547">Nucleotide-binding</keyword>
<evidence type="ECO:0000256" key="2">
    <source>
        <dbReference type="ARBA" id="ARBA00022692"/>
    </source>
</evidence>
<dbReference type="SMART" id="SM00382">
    <property type="entry name" value="AAA"/>
    <property type="match status" value="1"/>
</dbReference>
<dbReference type="Pfam" id="PF00005">
    <property type="entry name" value="ABC_tran"/>
    <property type="match status" value="1"/>
</dbReference>
<dbReference type="SUPFAM" id="SSF90123">
    <property type="entry name" value="ABC transporter transmembrane region"/>
    <property type="match status" value="1"/>
</dbReference>
<evidence type="ECO:0000259" key="9">
    <source>
        <dbReference type="PROSITE" id="PS50929"/>
    </source>
</evidence>
<gene>
    <name evidence="10" type="ORF">GCM10018793_47190</name>
</gene>
<dbReference type="InterPro" id="IPR011527">
    <property type="entry name" value="ABC1_TM_dom"/>
</dbReference>
<evidence type="ECO:0000313" key="11">
    <source>
        <dbReference type="Proteomes" id="UP000603708"/>
    </source>
</evidence>
<keyword evidence="4" id="KW-0067">ATP-binding</keyword>
<evidence type="ECO:0000256" key="3">
    <source>
        <dbReference type="ARBA" id="ARBA00022741"/>
    </source>
</evidence>
<feature type="transmembrane region" description="Helical" evidence="7">
    <location>
        <begin position="134"/>
        <end position="156"/>
    </location>
</feature>
<proteinExistence type="predicted"/>
<dbReference type="InterPro" id="IPR003593">
    <property type="entry name" value="AAA+_ATPase"/>
</dbReference>
<dbReference type="PROSITE" id="PS50893">
    <property type="entry name" value="ABC_TRANSPORTER_2"/>
    <property type="match status" value="1"/>
</dbReference>
<evidence type="ECO:0000313" key="10">
    <source>
        <dbReference type="EMBL" id="GHH83922.1"/>
    </source>
</evidence>
<dbReference type="AlphaFoldDB" id="A0A919L4W1"/>
<protein>
    <submittedName>
        <fullName evidence="10">ABC transporter permease</fullName>
    </submittedName>
</protein>
<dbReference type="PANTHER" id="PTHR43394:SF1">
    <property type="entry name" value="ATP-BINDING CASSETTE SUB-FAMILY B MEMBER 10, MITOCHONDRIAL"/>
    <property type="match status" value="1"/>
</dbReference>
<reference evidence="10" key="2">
    <citation type="submission" date="2020-09" db="EMBL/GenBank/DDBJ databases">
        <authorList>
            <person name="Sun Q."/>
            <person name="Ohkuma M."/>
        </authorList>
    </citation>
    <scope>NUCLEOTIDE SEQUENCE</scope>
    <source>
        <strain evidence="10">JCM 5069</strain>
    </source>
</reference>
<evidence type="ECO:0000256" key="7">
    <source>
        <dbReference type="SAM" id="Phobius"/>
    </source>
</evidence>
<dbReference type="Gene3D" id="1.20.1560.10">
    <property type="entry name" value="ABC transporter type 1, transmembrane domain"/>
    <property type="match status" value="1"/>
</dbReference>
<dbReference type="InterPro" id="IPR017871">
    <property type="entry name" value="ABC_transporter-like_CS"/>
</dbReference>
<keyword evidence="5 7" id="KW-1133">Transmembrane helix</keyword>
<feature type="domain" description="ABC transporter" evidence="8">
    <location>
        <begin position="344"/>
        <end position="589"/>
    </location>
</feature>
<keyword evidence="11" id="KW-1185">Reference proteome</keyword>
<dbReference type="PANTHER" id="PTHR43394">
    <property type="entry name" value="ATP-DEPENDENT PERMEASE MDL1, MITOCHONDRIAL"/>
    <property type="match status" value="1"/>
</dbReference>
<comment type="subcellular location">
    <subcellularLocation>
        <location evidence="1">Cell membrane</location>
        <topology evidence="1">Multi-pass membrane protein</topology>
    </subcellularLocation>
</comment>
<evidence type="ECO:0000256" key="1">
    <source>
        <dbReference type="ARBA" id="ARBA00004651"/>
    </source>
</evidence>
<dbReference type="GO" id="GO:0016887">
    <property type="term" value="F:ATP hydrolysis activity"/>
    <property type="evidence" value="ECO:0007669"/>
    <property type="project" value="InterPro"/>
</dbReference>